<dbReference type="AlphaFoldDB" id="A0A7C3UWW0"/>
<gene>
    <name evidence="2" type="ORF">ENW96_03990</name>
</gene>
<dbReference type="EMBL" id="DTMF01000104">
    <property type="protein sequence ID" value="HGF33538.1"/>
    <property type="molecule type" value="Genomic_DNA"/>
</dbReference>
<feature type="transmembrane region" description="Helical" evidence="1">
    <location>
        <begin position="20"/>
        <end position="42"/>
    </location>
</feature>
<evidence type="ECO:0000256" key="1">
    <source>
        <dbReference type="SAM" id="Phobius"/>
    </source>
</evidence>
<comment type="caution">
    <text evidence="2">The sequence shown here is derived from an EMBL/GenBank/DDBJ whole genome shotgun (WGS) entry which is preliminary data.</text>
</comment>
<keyword evidence="1" id="KW-0472">Membrane</keyword>
<proteinExistence type="predicted"/>
<reference evidence="2" key="1">
    <citation type="journal article" date="2020" name="mSystems">
        <title>Genome- and Community-Level Interaction Insights into Carbon Utilization and Element Cycling Functions of Hydrothermarchaeota in Hydrothermal Sediment.</title>
        <authorList>
            <person name="Zhou Z."/>
            <person name="Liu Y."/>
            <person name="Xu W."/>
            <person name="Pan J."/>
            <person name="Luo Z.H."/>
            <person name="Li M."/>
        </authorList>
    </citation>
    <scope>NUCLEOTIDE SEQUENCE [LARGE SCALE GENOMIC DNA]</scope>
    <source>
        <strain evidence="2">SpSt-897</strain>
    </source>
</reference>
<evidence type="ECO:0000313" key="2">
    <source>
        <dbReference type="EMBL" id="HGF33538.1"/>
    </source>
</evidence>
<organism evidence="2">
    <name type="scientific">Desulfobacca acetoxidans</name>
    <dbReference type="NCBI Taxonomy" id="60893"/>
    <lineage>
        <taxon>Bacteria</taxon>
        <taxon>Pseudomonadati</taxon>
        <taxon>Thermodesulfobacteriota</taxon>
        <taxon>Desulfobaccia</taxon>
        <taxon>Desulfobaccales</taxon>
        <taxon>Desulfobaccaceae</taxon>
        <taxon>Desulfobacca</taxon>
    </lineage>
</organism>
<sequence length="54" mass="5845">MERLHLLVLDDTAASSVEYGLLLAGIAFVVFAAIMGLGQVVMNRFYAGALQLFQ</sequence>
<keyword evidence="1" id="KW-0812">Transmembrane</keyword>
<accession>A0A7C3UWW0</accession>
<name>A0A7C3UWW0_9BACT</name>
<protein>
    <submittedName>
        <fullName evidence="2">Flp family type IVb pilin</fullName>
    </submittedName>
</protein>
<keyword evidence="1" id="KW-1133">Transmembrane helix</keyword>